<comment type="caution">
    <text evidence="1">The sequence shown here is derived from an EMBL/GenBank/DDBJ whole genome shotgun (WGS) entry which is preliminary data.</text>
</comment>
<accession>A0ACC7NXH5</accession>
<gene>
    <name evidence="1" type="ORF">ACI1P1_10735</name>
</gene>
<evidence type="ECO:0000313" key="2">
    <source>
        <dbReference type="Proteomes" id="UP001631969"/>
    </source>
</evidence>
<dbReference type="EMBL" id="JBJURJ010000006">
    <property type="protein sequence ID" value="MFM9328765.1"/>
    <property type="molecule type" value="Genomic_DNA"/>
</dbReference>
<keyword evidence="1" id="KW-0418">Kinase</keyword>
<sequence>MLRWFHKLSLRNKLMLTILICLVLPSLVSMLVSNFLTRDVVRTQVTDNSRESLRIVNQVVAGQIKNLVYVMNFVQFDSDMQISIRELGRNDLALSTGDMLAHKQKISLRLETVMNSFGNMYATVLLPNGEYVASYSTFGFHPSYFTKRDWFEGLSGVSAYGVRWVGAEPNYLVNPGRPYLLTAAKPLRSADVVYGYVIVSLEMDVIQRLFAQSKTNETMLLVDRNGQVLVDREGSAGIGTPFPYYDKLPQDGGVSFLKVAGEEFIMLAEQVTPEWRLVSMSPYKQAASRIESFRRTDFVIQLVFLVLFAIILLSVVGTLTKPIGRLVQTVVRIQNGRLGERSNISGPDEVGRLGYVFDRMLDRIEATLEENRREQELKRKAELAMLQAQINPHFLFNVLNSIRLKILMKGDEENAELISSLSSLLRMTINRNNEFIPLHEELDIIQNYVRLVNSRHGGAVRLEVSAASDTLLCQVPRFILQPLTENAYQHGLKRKEGVIAITSRLTDGGSRLLIAVEDNGAGMDPERLEQLRRHVFSNEPEPLTEKRTSALSGIGLRNVYERLRLVYPAEKVDFAIDSGENEGTVIRLMIPLREEETPYV</sequence>
<proteinExistence type="predicted"/>
<dbReference type="Proteomes" id="UP001631969">
    <property type="component" value="Unassembled WGS sequence"/>
</dbReference>
<name>A0ACC7NXH5_9BACL</name>
<keyword evidence="2" id="KW-1185">Reference proteome</keyword>
<organism evidence="1 2">
    <name type="scientific">Paenibacillus mesotrionivorans</name>
    <dbReference type="NCBI Taxonomy" id="3160968"/>
    <lineage>
        <taxon>Bacteria</taxon>
        <taxon>Bacillati</taxon>
        <taxon>Bacillota</taxon>
        <taxon>Bacilli</taxon>
        <taxon>Bacillales</taxon>
        <taxon>Paenibacillaceae</taxon>
        <taxon>Paenibacillus</taxon>
    </lineage>
</organism>
<reference evidence="1" key="1">
    <citation type="submission" date="2024-12" db="EMBL/GenBank/DDBJ databases">
        <authorList>
            <person name="Wu N."/>
        </authorList>
    </citation>
    <scope>NUCLEOTIDE SEQUENCE</scope>
    <source>
        <strain evidence="1">P15</strain>
    </source>
</reference>
<protein>
    <submittedName>
        <fullName evidence="1">Sensor histidine kinase</fullName>
        <ecNumber evidence="1">2.7.13.3</ecNumber>
    </submittedName>
</protein>
<keyword evidence="1" id="KW-0808">Transferase</keyword>
<dbReference type="EC" id="2.7.13.3" evidence="1"/>
<evidence type="ECO:0000313" key="1">
    <source>
        <dbReference type="EMBL" id="MFM9328765.1"/>
    </source>
</evidence>